<dbReference type="Proteomes" id="UP001521184">
    <property type="component" value="Unassembled WGS sequence"/>
</dbReference>
<evidence type="ECO:0000256" key="5">
    <source>
        <dbReference type="ARBA" id="ARBA00023128"/>
    </source>
</evidence>
<dbReference type="SUPFAM" id="SSF53335">
    <property type="entry name" value="S-adenosyl-L-methionine-dependent methyltransferases"/>
    <property type="match status" value="2"/>
</dbReference>
<organism evidence="9 10">
    <name type="scientific">Diplodia intermedia</name>
    <dbReference type="NCBI Taxonomy" id="856260"/>
    <lineage>
        <taxon>Eukaryota</taxon>
        <taxon>Fungi</taxon>
        <taxon>Dikarya</taxon>
        <taxon>Ascomycota</taxon>
        <taxon>Pezizomycotina</taxon>
        <taxon>Dothideomycetes</taxon>
        <taxon>Dothideomycetes incertae sedis</taxon>
        <taxon>Botryosphaeriales</taxon>
        <taxon>Botryosphaeriaceae</taxon>
        <taxon>Diplodia</taxon>
    </lineage>
</organism>
<dbReference type="EMBL" id="JAKEKT020000087">
    <property type="protein sequence ID" value="KAL1637634.1"/>
    <property type="molecule type" value="Genomic_DNA"/>
</dbReference>
<evidence type="ECO:0000256" key="3">
    <source>
        <dbReference type="ARBA" id="ARBA00022603"/>
    </source>
</evidence>
<evidence type="ECO:0000256" key="8">
    <source>
        <dbReference type="SAM" id="MobiDB-lite"/>
    </source>
</evidence>
<dbReference type="EC" id="2.1.1.320" evidence="7"/>
<evidence type="ECO:0000256" key="2">
    <source>
        <dbReference type="ARBA" id="ARBA00005891"/>
    </source>
</evidence>
<keyword evidence="10" id="KW-1185">Reference proteome</keyword>
<comment type="caution">
    <text evidence="9">The sequence shown here is derived from an EMBL/GenBank/DDBJ whole genome shotgun (WGS) entry which is preliminary data.</text>
</comment>
<keyword evidence="4 7" id="KW-0808">Transferase</keyword>
<comment type="catalytic activity">
    <reaction evidence="6 7">
        <text>L-arginyl-[protein] + 2 S-adenosyl-L-methionine = N(omega),N(omega)'-dimethyl-L-arginyl-[protein] + 2 S-adenosyl-L-homocysteine + 2 H(+)</text>
        <dbReference type="Rhea" id="RHEA:48108"/>
        <dbReference type="Rhea" id="RHEA-COMP:10532"/>
        <dbReference type="Rhea" id="RHEA-COMP:11992"/>
        <dbReference type="ChEBI" id="CHEBI:15378"/>
        <dbReference type="ChEBI" id="CHEBI:29965"/>
        <dbReference type="ChEBI" id="CHEBI:57856"/>
        <dbReference type="ChEBI" id="CHEBI:59789"/>
        <dbReference type="ChEBI" id="CHEBI:88221"/>
        <dbReference type="EC" id="2.1.1.320"/>
    </reaction>
</comment>
<keyword evidence="5 7" id="KW-0496">Mitochondrion</keyword>
<dbReference type="PANTHER" id="PTHR12049">
    <property type="entry name" value="PROTEIN ARGININE METHYLTRANSFERASE NDUFAF7, MITOCHONDRIAL"/>
    <property type="match status" value="1"/>
</dbReference>
<accession>A0ABR3TEE1</accession>
<evidence type="ECO:0000256" key="4">
    <source>
        <dbReference type="ARBA" id="ARBA00022679"/>
    </source>
</evidence>
<dbReference type="Gene3D" id="3.40.50.12710">
    <property type="match status" value="1"/>
</dbReference>
<evidence type="ECO:0000256" key="7">
    <source>
        <dbReference type="RuleBase" id="RU364114"/>
    </source>
</evidence>
<comment type="similarity">
    <text evidence="2 7">Belongs to the NDUFAF7 family.</text>
</comment>
<comment type="subcellular location">
    <subcellularLocation>
        <location evidence="1 7">Mitochondrion</location>
    </subcellularLocation>
</comment>
<dbReference type="InterPro" id="IPR038375">
    <property type="entry name" value="NDUFAF7_sf"/>
</dbReference>
<proteinExistence type="inferred from homology"/>
<evidence type="ECO:0000256" key="1">
    <source>
        <dbReference type="ARBA" id="ARBA00004173"/>
    </source>
</evidence>
<dbReference type="Pfam" id="PF02636">
    <property type="entry name" value="Methyltransf_28"/>
    <property type="match status" value="1"/>
</dbReference>
<reference evidence="9 10" key="1">
    <citation type="journal article" date="2023" name="Plant Dis.">
        <title>First Report of Diplodia intermedia Causing Canker and Dieback Diseases on Apple Trees in Canada.</title>
        <authorList>
            <person name="Ellouze W."/>
            <person name="Ilyukhin E."/>
            <person name="Sulman M."/>
            <person name="Ali S."/>
        </authorList>
    </citation>
    <scope>NUCLEOTIDE SEQUENCE [LARGE SCALE GENOMIC DNA]</scope>
    <source>
        <strain evidence="9 10">M45-28</strain>
    </source>
</reference>
<evidence type="ECO:0000313" key="9">
    <source>
        <dbReference type="EMBL" id="KAL1637634.1"/>
    </source>
</evidence>
<evidence type="ECO:0000256" key="6">
    <source>
        <dbReference type="ARBA" id="ARBA00048612"/>
    </source>
</evidence>
<gene>
    <name evidence="9" type="ORF">SLS58_009237</name>
</gene>
<keyword evidence="3 7" id="KW-0489">Methyltransferase</keyword>
<dbReference type="InterPro" id="IPR029063">
    <property type="entry name" value="SAM-dependent_MTases_sf"/>
</dbReference>
<evidence type="ECO:0000313" key="10">
    <source>
        <dbReference type="Proteomes" id="UP001521184"/>
    </source>
</evidence>
<dbReference type="PANTHER" id="PTHR12049:SF7">
    <property type="entry name" value="PROTEIN ARGININE METHYLTRANSFERASE NDUFAF7, MITOCHONDRIAL"/>
    <property type="match status" value="1"/>
</dbReference>
<name>A0ABR3TEE1_9PEZI</name>
<comment type="function">
    <text evidence="7">Arginine methyltransferase involved in the assembly or stability of mitochondrial NADH:ubiquinone oxidoreductase complex (complex I).</text>
</comment>
<protein>
    <recommendedName>
        <fullName evidence="7">Protein arginine methyltransferase NDUFAF7</fullName>
        <ecNumber evidence="7">2.1.1.320</ecNumber>
    </recommendedName>
</protein>
<feature type="region of interest" description="Disordered" evidence="8">
    <location>
        <begin position="379"/>
        <end position="410"/>
    </location>
</feature>
<sequence>MRIPTRLPSSLLSRTVSRQLRAPRTTCLRARWSSTSSPNEGRQWSTPLAKTLTEAITTTGPVPVAAYMRQVLTAPDSGYYTSRPDGGDQFGQKGDFITSPEISQIFGELVGLWFVAEWMLQGRKSSGVQLIEVGPGRGTLMDDMLRAIRNFKSMSSAIETVYLIEASPTLRAAQHKLLCADSPLKETDIGHESTSKYSNLKIIWSEDIRLVPKDVTKTPFIVAHEFFDALPIHIFESVAPPPPATSPSTPEPAAAADLTNPASIAAAVAAAQKAAQKNPSPKTNQWHELLVSPVPPHSTHASLNTPSSLRAATPVPDFQLARSKAPTPHSMYLPHTSSRYAALLRAPGSVIEISPESLSYAADFAVRIGGAPLATASASPQKKAFGSVADADGEGEGEEQSTKPSPTGAALVLDYGPLDTVPTNSLRGIRKHQPVSPFALPGMVDVSADVDFTALAQAAIAASPGVEVHGPVEQAAFLEQMGLRERAGVLVRKAGKAGDGEEGFKERVEKAAGRLVDRGPGGMGRLYKALAIVPHFPEKPGRRPVGFGGDVGV</sequence>
<dbReference type="InterPro" id="IPR003788">
    <property type="entry name" value="NDUFAF7"/>
</dbReference>